<reference evidence="3 4" key="1">
    <citation type="journal article" date="2016" name="Nat. Commun.">
        <title>Extremotolerant tardigrade genome and improved radiotolerance of human cultured cells by tardigrade-unique protein.</title>
        <authorList>
            <person name="Hashimoto T."/>
            <person name="Horikawa D.D."/>
            <person name="Saito Y."/>
            <person name="Kuwahara H."/>
            <person name="Kozuka-Hata H."/>
            <person name="Shin-I T."/>
            <person name="Minakuchi Y."/>
            <person name="Ohishi K."/>
            <person name="Motoyama A."/>
            <person name="Aizu T."/>
            <person name="Enomoto A."/>
            <person name="Kondo K."/>
            <person name="Tanaka S."/>
            <person name="Hara Y."/>
            <person name="Koshikawa S."/>
            <person name="Sagara H."/>
            <person name="Miura T."/>
            <person name="Yokobori S."/>
            <person name="Miyagawa K."/>
            <person name="Suzuki Y."/>
            <person name="Kubo T."/>
            <person name="Oyama M."/>
            <person name="Kohara Y."/>
            <person name="Fujiyama A."/>
            <person name="Arakawa K."/>
            <person name="Katayama T."/>
            <person name="Toyoda A."/>
            <person name="Kunieda T."/>
        </authorList>
    </citation>
    <scope>NUCLEOTIDE SEQUENCE [LARGE SCALE GENOMIC DNA]</scope>
    <source>
        <strain evidence="3 4">YOKOZUNA-1</strain>
    </source>
</reference>
<dbReference type="GO" id="GO:0006281">
    <property type="term" value="P:DNA repair"/>
    <property type="evidence" value="ECO:0007669"/>
    <property type="project" value="UniProtKB-KW"/>
</dbReference>
<evidence type="ECO:0000259" key="2">
    <source>
        <dbReference type="Pfam" id="PF05970"/>
    </source>
</evidence>
<dbReference type="GO" id="GO:0016887">
    <property type="term" value="F:ATP hydrolysis activity"/>
    <property type="evidence" value="ECO:0007669"/>
    <property type="project" value="RHEA"/>
</dbReference>
<dbReference type="GO" id="GO:0006310">
    <property type="term" value="P:DNA recombination"/>
    <property type="evidence" value="ECO:0007669"/>
    <property type="project" value="UniProtKB-KW"/>
</dbReference>
<keyword evidence="1" id="KW-0547">Nucleotide-binding</keyword>
<dbReference type="AlphaFoldDB" id="A0A1D1VNQ4"/>
<dbReference type="Gene3D" id="3.40.50.300">
    <property type="entry name" value="P-loop containing nucleotide triphosphate hydrolases"/>
    <property type="match status" value="1"/>
</dbReference>
<keyword evidence="1" id="KW-0378">Hydrolase</keyword>
<dbReference type="GO" id="GO:0005524">
    <property type="term" value="F:ATP binding"/>
    <property type="evidence" value="ECO:0007669"/>
    <property type="project" value="UniProtKB-KW"/>
</dbReference>
<accession>A0A1D1VNQ4</accession>
<dbReference type="Pfam" id="PF05970">
    <property type="entry name" value="PIF1"/>
    <property type="match status" value="1"/>
</dbReference>
<keyword evidence="1" id="KW-0233">DNA recombination</keyword>
<dbReference type="EMBL" id="BDGG01000008">
    <property type="protein sequence ID" value="GAV02581.1"/>
    <property type="molecule type" value="Genomic_DNA"/>
</dbReference>
<keyword evidence="1" id="KW-0227">DNA damage</keyword>
<dbReference type="PANTHER" id="PTHR10492:SF57">
    <property type="entry name" value="ATP-DEPENDENT DNA HELICASE"/>
    <property type="match status" value="1"/>
</dbReference>
<proteinExistence type="inferred from homology"/>
<dbReference type="STRING" id="947166.A0A1D1VNQ4"/>
<dbReference type="InterPro" id="IPR027417">
    <property type="entry name" value="P-loop_NTPase"/>
</dbReference>
<comment type="cofactor">
    <cofactor evidence="1">
        <name>Mg(2+)</name>
        <dbReference type="ChEBI" id="CHEBI:18420"/>
    </cofactor>
</comment>
<comment type="catalytic activity">
    <reaction evidence="1">
        <text>ATP + H2O = ADP + phosphate + H(+)</text>
        <dbReference type="Rhea" id="RHEA:13065"/>
        <dbReference type="ChEBI" id="CHEBI:15377"/>
        <dbReference type="ChEBI" id="CHEBI:15378"/>
        <dbReference type="ChEBI" id="CHEBI:30616"/>
        <dbReference type="ChEBI" id="CHEBI:43474"/>
        <dbReference type="ChEBI" id="CHEBI:456216"/>
        <dbReference type="EC" id="5.6.2.3"/>
    </reaction>
</comment>
<protein>
    <recommendedName>
        <fullName evidence="1">ATP-dependent DNA helicase</fullName>
        <ecNumber evidence="1">5.6.2.3</ecNumber>
    </recommendedName>
</protein>
<dbReference type="OrthoDB" id="272985at2759"/>
<dbReference type="EC" id="5.6.2.3" evidence="1"/>
<dbReference type="InterPro" id="IPR010285">
    <property type="entry name" value="DNA_helicase_pif1-like_DEAD"/>
</dbReference>
<dbReference type="GO" id="GO:0000723">
    <property type="term" value="P:telomere maintenance"/>
    <property type="evidence" value="ECO:0007669"/>
    <property type="project" value="InterPro"/>
</dbReference>
<dbReference type="PANTHER" id="PTHR10492">
    <property type="match status" value="1"/>
</dbReference>
<gene>
    <name evidence="3" type="primary">RvY_13125-1</name>
    <name evidence="3" type="synonym">RvY_13125.1</name>
    <name evidence="3" type="ORF">RvY_13125</name>
</gene>
<comment type="caution">
    <text evidence="3">The sequence shown here is derived from an EMBL/GenBank/DDBJ whole genome shotgun (WGS) entry which is preliminary data.</text>
</comment>
<evidence type="ECO:0000256" key="1">
    <source>
        <dbReference type="RuleBase" id="RU363044"/>
    </source>
</evidence>
<dbReference type="GO" id="GO:0043139">
    <property type="term" value="F:5'-3' DNA helicase activity"/>
    <property type="evidence" value="ECO:0007669"/>
    <property type="project" value="UniProtKB-EC"/>
</dbReference>
<organism evidence="3 4">
    <name type="scientific">Ramazzottius varieornatus</name>
    <name type="common">Water bear</name>
    <name type="synonym">Tardigrade</name>
    <dbReference type="NCBI Taxonomy" id="947166"/>
    <lineage>
        <taxon>Eukaryota</taxon>
        <taxon>Metazoa</taxon>
        <taxon>Ecdysozoa</taxon>
        <taxon>Tardigrada</taxon>
        <taxon>Eutardigrada</taxon>
        <taxon>Parachela</taxon>
        <taxon>Hypsibioidea</taxon>
        <taxon>Ramazzottiidae</taxon>
        <taxon>Ramazzottius</taxon>
    </lineage>
</organism>
<evidence type="ECO:0000313" key="4">
    <source>
        <dbReference type="Proteomes" id="UP000186922"/>
    </source>
</evidence>
<feature type="domain" description="DNA helicase Pif1-like DEAD-box helicase" evidence="2">
    <location>
        <begin position="7"/>
        <end position="141"/>
    </location>
</feature>
<keyword evidence="1" id="KW-0234">DNA repair</keyword>
<keyword evidence="4" id="KW-1185">Reference proteome</keyword>
<name>A0A1D1VNQ4_RAMVA</name>
<keyword evidence="1" id="KW-0347">Helicase</keyword>
<sequence length="177" mass="20202">MGGVGISRYGIGTPYRRQHYEVSLRSQRASVLREATLVIWEEITMINKRNLEAVDVMLRRVRDKSHSPFGGLLFIGAGGFYQIPPILEHAYREATVQTSIKFSKLWEIFQVFALTVPLRQEADPQFSQFVDEIANGAFPSDKDGKVILSLITATTDVEYWKQFVCPKLPSTEPFEFR</sequence>
<comment type="similarity">
    <text evidence="1">Belongs to the helicase family.</text>
</comment>
<evidence type="ECO:0000313" key="3">
    <source>
        <dbReference type="EMBL" id="GAV02581.1"/>
    </source>
</evidence>
<keyword evidence="1" id="KW-0067">ATP-binding</keyword>
<dbReference type="Proteomes" id="UP000186922">
    <property type="component" value="Unassembled WGS sequence"/>
</dbReference>